<dbReference type="Proteomes" id="UP001248822">
    <property type="component" value="Unassembled WGS sequence"/>
</dbReference>
<dbReference type="PANTHER" id="PTHR33420:SF31">
    <property type="entry name" value="TYPE 1 FIMBRIN D-MANNOSE SPECIFIC ADHESIN"/>
    <property type="match status" value="1"/>
</dbReference>
<gene>
    <name evidence="7" type="primary">stgD</name>
    <name evidence="7" type="ORF">O7047_16725</name>
</gene>
<evidence type="ECO:0000313" key="8">
    <source>
        <dbReference type="Proteomes" id="UP001248822"/>
    </source>
</evidence>
<evidence type="ECO:0000256" key="1">
    <source>
        <dbReference type="ARBA" id="ARBA00004561"/>
    </source>
</evidence>
<reference evidence="7" key="1">
    <citation type="submission" date="2022-12" db="EMBL/GenBank/DDBJ databases">
        <title>NDM-1 containing novel ST 2018 Pseudenterobacter timonensis.</title>
        <authorList>
            <person name="Halder G."/>
            <person name="Mandal S."/>
            <person name="Dutta S."/>
        </authorList>
    </citation>
    <scope>NUCLEOTIDE SEQUENCE</scope>
    <source>
        <strain evidence="7">CNCI147</strain>
    </source>
</reference>
<evidence type="ECO:0000313" key="7">
    <source>
        <dbReference type="EMBL" id="MDR9891868.1"/>
    </source>
</evidence>
<dbReference type="InterPro" id="IPR036937">
    <property type="entry name" value="Adhesion_dom_fimbrial_sf"/>
</dbReference>
<dbReference type="RefSeq" id="WP_310827025.1">
    <property type="nucleotide sequence ID" value="NZ_JAQGEC010000016.1"/>
</dbReference>
<evidence type="ECO:0000256" key="4">
    <source>
        <dbReference type="ARBA" id="ARBA00023263"/>
    </source>
</evidence>
<dbReference type="PANTHER" id="PTHR33420">
    <property type="entry name" value="FIMBRIAL SUBUNIT ELFA-RELATED"/>
    <property type="match status" value="1"/>
</dbReference>
<feature type="domain" description="Fimbrial-type adhesion" evidence="6">
    <location>
        <begin position="207"/>
        <end position="355"/>
    </location>
</feature>
<comment type="similarity">
    <text evidence="2">Belongs to the fimbrial protein family.</text>
</comment>
<dbReference type="InterPro" id="IPR050263">
    <property type="entry name" value="Bact_Fimbrial_Adh_Pro"/>
</dbReference>
<keyword evidence="3 5" id="KW-0732">Signal</keyword>
<feature type="signal peptide" evidence="5">
    <location>
        <begin position="1"/>
        <end position="22"/>
    </location>
</feature>
<name>A0AAE4DQA1_9ENTR</name>
<keyword evidence="4" id="KW-0281">Fimbrium</keyword>
<accession>A0AAE4DQA1</accession>
<dbReference type="Gene3D" id="2.60.40.1090">
    <property type="entry name" value="Fimbrial-type adhesion domain"/>
    <property type="match status" value="1"/>
</dbReference>
<evidence type="ECO:0000256" key="3">
    <source>
        <dbReference type="ARBA" id="ARBA00022729"/>
    </source>
</evidence>
<feature type="chain" id="PRO_5042005675" evidence="5">
    <location>
        <begin position="23"/>
        <end position="358"/>
    </location>
</feature>
<sequence>MTFRTAPFLTALILLITPVCKAYTTGDGICHSVGGTYIYNLNLNGQVIPASKNKAGMEVRDFQTLMASTSYKVQCNCLTHFSSTYRNVYYTSKSPLTEDVVKNNYTYYRLNENLSIATSIHVLGRDFIPVPFNAEPNQKVQGAYCYTESVEGDEARLDTGSQVKISFLINKPFIGRVTVPGTVVASLYGGLDAASSTSSTEKLAEIKIAGDIVVPQSCEIAPGQTLEVDFGKIPATDFSSTKGMAVTSHKVKKTIQVQCTGMQDEDIVYSTFHADPVDTDATMMKVNGNDDVGIVVYDKWDRQVSVNGGKMDMDMGINNSGAENNSLTFSAAPASATGAQPKPGTFEAYATITLEIGP</sequence>
<comment type="caution">
    <text evidence="7">The sequence shown here is derived from an EMBL/GenBank/DDBJ whole genome shotgun (WGS) entry which is preliminary data.</text>
</comment>
<evidence type="ECO:0000256" key="5">
    <source>
        <dbReference type="SAM" id="SignalP"/>
    </source>
</evidence>
<dbReference type="AlphaFoldDB" id="A0AAE4DQA1"/>
<dbReference type="NCBIfam" id="NF011819">
    <property type="entry name" value="PRK15291.1"/>
    <property type="match status" value="1"/>
</dbReference>
<dbReference type="SUPFAM" id="SSF49401">
    <property type="entry name" value="Bacterial adhesins"/>
    <property type="match status" value="1"/>
</dbReference>
<evidence type="ECO:0000259" key="6">
    <source>
        <dbReference type="Pfam" id="PF00419"/>
    </source>
</evidence>
<evidence type="ECO:0000256" key="2">
    <source>
        <dbReference type="ARBA" id="ARBA00006671"/>
    </source>
</evidence>
<protein>
    <submittedName>
        <fullName evidence="7">Fimbrial protein StgD</fullName>
    </submittedName>
</protein>
<organism evidence="7 8">
    <name type="scientific">Pseudenterobacter timonensis</name>
    <dbReference type="NCBI Taxonomy" id="1755099"/>
    <lineage>
        <taxon>Bacteria</taxon>
        <taxon>Pseudomonadati</taxon>
        <taxon>Pseudomonadota</taxon>
        <taxon>Gammaproteobacteria</taxon>
        <taxon>Enterobacterales</taxon>
        <taxon>Enterobacteriaceae</taxon>
        <taxon>Pseudenterobacter</taxon>
    </lineage>
</organism>
<dbReference type="GO" id="GO:0009289">
    <property type="term" value="C:pilus"/>
    <property type="evidence" value="ECO:0007669"/>
    <property type="project" value="UniProtKB-SubCell"/>
</dbReference>
<proteinExistence type="inferred from homology"/>
<dbReference type="EMBL" id="JAQGEC010000016">
    <property type="protein sequence ID" value="MDR9891868.1"/>
    <property type="molecule type" value="Genomic_DNA"/>
</dbReference>
<comment type="subcellular location">
    <subcellularLocation>
        <location evidence="1">Fimbrium</location>
    </subcellularLocation>
</comment>
<dbReference type="GO" id="GO:0043709">
    <property type="term" value="P:cell adhesion involved in single-species biofilm formation"/>
    <property type="evidence" value="ECO:0007669"/>
    <property type="project" value="TreeGrafter"/>
</dbReference>
<dbReference type="InterPro" id="IPR008966">
    <property type="entry name" value="Adhesion_dom_sf"/>
</dbReference>
<dbReference type="Pfam" id="PF00419">
    <property type="entry name" value="Fimbrial"/>
    <property type="match status" value="1"/>
</dbReference>
<dbReference type="InterPro" id="IPR000259">
    <property type="entry name" value="Adhesion_dom_fimbrial"/>
</dbReference>